<dbReference type="GO" id="GO:0004386">
    <property type="term" value="F:helicase activity"/>
    <property type="evidence" value="ECO:0007669"/>
    <property type="project" value="UniProtKB-KW"/>
</dbReference>
<reference evidence="7" key="1">
    <citation type="journal article" date="2014" name="Front. Microbiol.">
        <title>High frequency of phylogenetically diverse reductive dehalogenase-homologous genes in deep subseafloor sedimentary metagenomes.</title>
        <authorList>
            <person name="Kawai M."/>
            <person name="Futagami T."/>
            <person name="Toyoda A."/>
            <person name="Takaki Y."/>
            <person name="Nishi S."/>
            <person name="Hori S."/>
            <person name="Arai W."/>
            <person name="Tsubouchi T."/>
            <person name="Morono Y."/>
            <person name="Uchiyama I."/>
            <person name="Ito T."/>
            <person name="Fujiyama A."/>
            <person name="Inagaki F."/>
            <person name="Takami H."/>
        </authorList>
    </citation>
    <scope>NUCLEOTIDE SEQUENCE</scope>
    <source>
        <strain evidence="7">Expedition CK06-06</strain>
    </source>
</reference>
<dbReference type="InterPro" id="IPR014001">
    <property type="entry name" value="Helicase_ATP-bd"/>
</dbReference>
<dbReference type="SUPFAM" id="SSF52540">
    <property type="entry name" value="P-loop containing nucleoside triphosphate hydrolases"/>
    <property type="match status" value="1"/>
</dbReference>
<evidence type="ECO:0000259" key="6">
    <source>
        <dbReference type="PROSITE" id="PS51194"/>
    </source>
</evidence>
<dbReference type="InterPro" id="IPR050474">
    <property type="entry name" value="Hel308_SKI2-like"/>
</dbReference>
<dbReference type="Gene3D" id="3.40.50.300">
    <property type="entry name" value="P-loop containing nucleotide triphosphate hydrolases"/>
    <property type="match status" value="2"/>
</dbReference>
<dbReference type="GO" id="GO:0005524">
    <property type="term" value="F:ATP binding"/>
    <property type="evidence" value="ECO:0007669"/>
    <property type="project" value="UniProtKB-KW"/>
</dbReference>
<evidence type="ECO:0000256" key="1">
    <source>
        <dbReference type="ARBA" id="ARBA00022741"/>
    </source>
</evidence>
<evidence type="ECO:0008006" key="8">
    <source>
        <dbReference type="Google" id="ProtNLM"/>
    </source>
</evidence>
<evidence type="ECO:0000256" key="4">
    <source>
        <dbReference type="ARBA" id="ARBA00022840"/>
    </source>
</evidence>
<dbReference type="GO" id="GO:0016787">
    <property type="term" value="F:hydrolase activity"/>
    <property type="evidence" value="ECO:0007669"/>
    <property type="project" value="UniProtKB-KW"/>
</dbReference>
<feature type="domain" description="Helicase C-terminal" evidence="6">
    <location>
        <begin position="208"/>
        <end position="380"/>
    </location>
</feature>
<evidence type="ECO:0000313" key="7">
    <source>
        <dbReference type="EMBL" id="GAH28567.1"/>
    </source>
</evidence>
<name>X1E7L9_9ZZZZ</name>
<gene>
    <name evidence="7" type="ORF">S03H2_05812</name>
</gene>
<dbReference type="InterPro" id="IPR027417">
    <property type="entry name" value="P-loop_NTPase"/>
</dbReference>
<dbReference type="Pfam" id="PF00271">
    <property type="entry name" value="Helicase_C"/>
    <property type="match status" value="1"/>
</dbReference>
<proteinExistence type="predicted"/>
<dbReference type="PROSITE" id="PS51192">
    <property type="entry name" value="HELICASE_ATP_BIND_1"/>
    <property type="match status" value="1"/>
</dbReference>
<keyword evidence="2" id="KW-0378">Hydrolase</keyword>
<keyword evidence="1" id="KW-0547">Nucleotide-binding</keyword>
<dbReference type="PANTHER" id="PTHR47961">
    <property type="entry name" value="DNA POLYMERASE THETA, PUTATIVE (AFU_ORTHOLOGUE AFUA_1G05260)-RELATED"/>
    <property type="match status" value="1"/>
</dbReference>
<dbReference type="GO" id="GO:0003676">
    <property type="term" value="F:nucleic acid binding"/>
    <property type="evidence" value="ECO:0007669"/>
    <property type="project" value="InterPro"/>
</dbReference>
<protein>
    <recommendedName>
        <fullName evidence="8">Helicase ATP-binding domain-containing protein</fullName>
    </recommendedName>
</protein>
<feature type="domain" description="Helicase ATP-binding" evidence="5">
    <location>
        <begin position="1"/>
        <end position="162"/>
    </location>
</feature>
<dbReference type="InterPro" id="IPR001650">
    <property type="entry name" value="Helicase_C-like"/>
</dbReference>
<dbReference type="SMART" id="SM00487">
    <property type="entry name" value="DEXDc"/>
    <property type="match status" value="1"/>
</dbReference>
<sequence>NLLVIAPPSSGKTFIGEMAAIAQAIHLQKTIYLVPLRALADEKYRHFKNLYSHCGIDMVISTRDRREDDHNIISGDYDVAVMAYEKFNYFCLMCPRFLEIVSLVIIDEMQLINDSKWGPLLESMVNHIDKKNKNIKIIALSAFVEGQDALVRWFPGRTLISYQRTVELRKGMVRDGIFNYITSKKKKNYKKEVFFKPEAVVDNCFKDYLLETVRYLVKQGESVLIFFATCGETQKWAKWLASQLESPAASCALKELKEMEETLSRDELKETLGKGIAHYNQNLSWEERNLIEIYQKKGEIKVICATSIMAMGINFPFNNVIIALDKIYNDEGNYPPNYRTSLTFAAIENMGGRAGILEFGRVIFLAHSIVLQNIYKNLYF</sequence>
<feature type="non-terminal residue" evidence="7">
    <location>
        <position position="1"/>
    </location>
</feature>
<organism evidence="7">
    <name type="scientific">marine sediment metagenome</name>
    <dbReference type="NCBI Taxonomy" id="412755"/>
    <lineage>
        <taxon>unclassified sequences</taxon>
        <taxon>metagenomes</taxon>
        <taxon>ecological metagenomes</taxon>
    </lineage>
</organism>
<dbReference type="PANTHER" id="PTHR47961:SF10">
    <property type="entry name" value="ATP-DEPENDENT DNA HELICASE HEL308"/>
    <property type="match status" value="1"/>
</dbReference>
<feature type="non-terminal residue" evidence="7">
    <location>
        <position position="380"/>
    </location>
</feature>
<keyword evidence="4" id="KW-0067">ATP-binding</keyword>
<dbReference type="Pfam" id="PF00270">
    <property type="entry name" value="DEAD"/>
    <property type="match status" value="1"/>
</dbReference>
<evidence type="ECO:0000256" key="3">
    <source>
        <dbReference type="ARBA" id="ARBA00022806"/>
    </source>
</evidence>
<dbReference type="EMBL" id="BARU01002469">
    <property type="protein sequence ID" value="GAH28567.1"/>
    <property type="molecule type" value="Genomic_DNA"/>
</dbReference>
<dbReference type="InterPro" id="IPR011545">
    <property type="entry name" value="DEAD/DEAH_box_helicase_dom"/>
</dbReference>
<comment type="caution">
    <text evidence="7">The sequence shown here is derived from an EMBL/GenBank/DDBJ whole genome shotgun (WGS) entry which is preliminary data.</text>
</comment>
<keyword evidence="3" id="KW-0347">Helicase</keyword>
<accession>X1E7L9</accession>
<dbReference type="AlphaFoldDB" id="X1E7L9"/>
<evidence type="ECO:0000259" key="5">
    <source>
        <dbReference type="PROSITE" id="PS51192"/>
    </source>
</evidence>
<dbReference type="PROSITE" id="PS51194">
    <property type="entry name" value="HELICASE_CTER"/>
    <property type="match status" value="1"/>
</dbReference>
<evidence type="ECO:0000256" key="2">
    <source>
        <dbReference type="ARBA" id="ARBA00022801"/>
    </source>
</evidence>